<dbReference type="SMART" id="SM00034">
    <property type="entry name" value="CLECT"/>
    <property type="match status" value="8"/>
</dbReference>
<dbReference type="InterPro" id="IPR000562">
    <property type="entry name" value="FN_type2_dom"/>
</dbReference>
<dbReference type="Gene3D" id="2.10.10.10">
    <property type="entry name" value="Fibronectin, type II, collagen-binding"/>
    <property type="match status" value="1"/>
</dbReference>
<dbReference type="OrthoDB" id="5858677at2759"/>
<evidence type="ECO:0000256" key="2">
    <source>
        <dbReference type="ARBA" id="ARBA00022583"/>
    </source>
</evidence>
<feature type="domain" description="C-type lectin" evidence="14">
    <location>
        <begin position="526"/>
        <end position="638"/>
    </location>
</feature>
<comment type="subcellular location">
    <subcellularLocation>
        <location evidence="1">Membrane</location>
        <topology evidence="1">Single-pass membrane protein</topology>
    </subcellularLocation>
</comment>
<gene>
    <name evidence="17" type="primary">pla2r1</name>
</gene>
<dbReference type="Pfam" id="PF00040">
    <property type="entry name" value="fn2"/>
    <property type="match status" value="1"/>
</dbReference>
<feature type="domain" description="C-type lectin" evidence="14">
    <location>
        <begin position="382"/>
        <end position="503"/>
    </location>
</feature>
<protein>
    <submittedName>
        <fullName evidence="17">Secretory phospholipase A2 receptor</fullName>
    </submittedName>
</protein>
<dbReference type="Pfam" id="PF24562">
    <property type="entry name" value="CysR_MRC2_N"/>
    <property type="match status" value="1"/>
</dbReference>
<dbReference type="CTD" id="22925"/>
<dbReference type="SUPFAM" id="SSF56436">
    <property type="entry name" value="C-type lectin-like"/>
    <property type="match status" value="8"/>
</dbReference>
<dbReference type="SUPFAM" id="SSF57440">
    <property type="entry name" value="Kringle-like"/>
    <property type="match status" value="1"/>
</dbReference>
<keyword evidence="9 17" id="KW-0675">Receptor</keyword>
<dbReference type="PROSITE" id="PS00615">
    <property type="entry name" value="C_TYPE_LECTIN_1"/>
    <property type="match status" value="2"/>
</dbReference>
<dbReference type="PROSITE" id="PS00023">
    <property type="entry name" value="FN2_1"/>
    <property type="match status" value="1"/>
</dbReference>
<sequence>MFPEAVVVCFIAFLTQSCFCEEENHEVLEQTQLADFYRNSFFILESLPLKRCVLADRSGLVLEDCERPTRRMLWKWVSRHRLFNLGAAACLGLNASDPARPLSMFECDVVSPMLWWRCHGNMMYGASEWKVTVSGRSVVAKKNIYHEWKRHDTPREGPCSHPYQEVHTLQGNAHGYPCVFPFSYNNRWFSECTTEGREDHLHWCSTTDRYDQAERWGFCPVEASGCNHFWDWNQDLPACYQFNLYTILTWTQAQSTCRAQGGNLLSVTSLEEHRYIRDRLSSSGAMVWIGLNHLKDGRGWQWSDSAPLALVDFTTALASSPLEDDLQCGVFTSASGGQWQSLSCEAALPYICKKTPNVSAAAEPFENWQYVRTECAAGWWAHNGFCYRVLPEAEAGSWEDSSRACGSLRANLSSLHFLSEVETLLGLLGNYSGSGTEFWIGLQKPASSPAVEWSDGSAVTLTLWHRYQPVHNLSDPTLCTKLDPTTGNWILASCDERHPAVCRRESPSPVQHQTWDEGCPAGWKRHGHSCYLVTSHEQNYEDALMGFYCRAPLLTVENRFEQAFVNSLLSASGANSSMFYWIGLRDRGRKGEYSWLPHNNSSLPLIFTNWNKHQPVSTGGCVAMSGGPSLGRWEVKDCRSHKALSVCKQSISSFHDAELPEHHIDAYAPCPPGWESHSGLLHCFKVFHDEKVLMKRSWVEADFFCQALGAQLASFQHYEEQVFVKHLLSTMFEGTEGRWFWVGLNKRDPEHLGSWEWSDGSPVVTSFIEDKNEEDDRRDCAVYGDLTNALTPRRCDTKHEWICKLSRGDKLVKPYWYTEQSEPWVFYRGAEYLLAKQPFDWRSVSLGCQMMGAHLLSLHSTEELRFIRERLRRFSLGPTDWWIGLSFNPSGEEVRWSDKTAVDFLNWADGGVQRKAGMCVSMSSSTGKWSTHKCSELHGYVCRRNTVSVLETPREPHYIGGCPEKWLYFGHKCLLLHLPASPTEGKSWRDAQSICSSFHGSLVAVEDEIEQAYITMLLQGSSVGVWIGLRDEDTMKWTNGKPVSYTNWSPVEPKSHLTQDEWLTGATDEPLCTVLSNNHNFHLTGKWYDEKCSESGYGFVCQKPQDTSKPPTHSYQHLFLGNIEYRSHSYKVVSGNMSWYNAMHMCKENGSNPVSITDAYHQAFLTVLVNRLAVPLWIGLFSQDSGINYQWSDGSDTVYTHWDAVDDDDDFVTGECVYMDVNGGWRRADCETLLPGALCHNPPPSSEPFILSETTCPSTWVKFERGCYNFESVEEDLTFEESRQHCKHKVNTSDVLTIKNETENRFVLEQLWSLGLLHHTVWLGMNFNVDTDSMTWVDGSPVGYSNWAGRGPDTKRLTADSCVNIRMVDGAWHLSTCTERRGFICKTVPGVTAELEVERLNGLHHSVVPAAVAVAVIIFALLAAVFWFLFRRSPARFRGLPTLPGAYYRQTDSQATESDGNVLITDLETHSGE</sequence>
<evidence type="ECO:0000313" key="17">
    <source>
        <dbReference type="RefSeq" id="XP_013858465.1"/>
    </source>
</evidence>
<evidence type="ECO:0000259" key="14">
    <source>
        <dbReference type="PROSITE" id="PS50041"/>
    </source>
</evidence>
<evidence type="ECO:0000256" key="4">
    <source>
        <dbReference type="ARBA" id="ARBA00022729"/>
    </source>
</evidence>
<evidence type="ECO:0000256" key="3">
    <source>
        <dbReference type="ARBA" id="ARBA00022692"/>
    </source>
</evidence>
<dbReference type="RefSeq" id="XP_013858465.1">
    <property type="nucleotide sequence ID" value="XM_014003011.1"/>
</dbReference>
<feature type="domain" description="C-type lectin" evidence="14">
    <location>
        <begin position="969"/>
        <end position="1094"/>
    </location>
</feature>
<dbReference type="InterPro" id="IPR016187">
    <property type="entry name" value="CTDL_fold"/>
</dbReference>
<dbReference type="InterPro" id="IPR000772">
    <property type="entry name" value="Ricin_B_lectin"/>
</dbReference>
<dbReference type="InterPro" id="IPR035992">
    <property type="entry name" value="Ricin_B-like_lectins"/>
</dbReference>
<evidence type="ECO:0000256" key="7">
    <source>
        <dbReference type="ARBA" id="ARBA00023136"/>
    </source>
</evidence>
<feature type="transmembrane region" description="Helical" evidence="12">
    <location>
        <begin position="1407"/>
        <end position="1430"/>
    </location>
</feature>
<keyword evidence="2" id="KW-0254">Endocytosis</keyword>
<organism evidence="16 17">
    <name type="scientific">Austrofundulus limnaeus</name>
    <name type="common">Annual killifish</name>
    <dbReference type="NCBI Taxonomy" id="52670"/>
    <lineage>
        <taxon>Eukaryota</taxon>
        <taxon>Metazoa</taxon>
        <taxon>Chordata</taxon>
        <taxon>Craniata</taxon>
        <taxon>Vertebrata</taxon>
        <taxon>Euteleostomi</taxon>
        <taxon>Actinopterygii</taxon>
        <taxon>Neopterygii</taxon>
        <taxon>Teleostei</taxon>
        <taxon>Neoteleostei</taxon>
        <taxon>Acanthomorphata</taxon>
        <taxon>Ovalentaria</taxon>
        <taxon>Atherinomorphae</taxon>
        <taxon>Cyprinodontiformes</taxon>
        <taxon>Rivulidae</taxon>
        <taxon>Austrofundulus</taxon>
    </lineage>
</organism>
<feature type="domain" description="C-type lectin" evidence="14">
    <location>
        <begin position="1125"/>
        <end position="1231"/>
    </location>
</feature>
<dbReference type="InterPro" id="IPR050111">
    <property type="entry name" value="C-type_lectin/snaclec_domain"/>
</dbReference>
<dbReference type="GeneID" id="106513944"/>
<feature type="domain" description="C-type lectin" evidence="14">
    <location>
        <begin position="682"/>
        <end position="804"/>
    </location>
</feature>
<evidence type="ECO:0000259" key="15">
    <source>
        <dbReference type="PROSITE" id="PS51092"/>
    </source>
</evidence>
<keyword evidence="3 12" id="KW-0812">Transmembrane</keyword>
<dbReference type="FunFam" id="2.10.10.10:FF:000001">
    <property type="entry name" value="Fibronectin 1a isoform 1"/>
    <property type="match status" value="1"/>
</dbReference>
<dbReference type="CDD" id="cd00037">
    <property type="entry name" value="CLECT"/>
    <property type="match status" value="6"/>
</dbReference>
<dbReference type="InterPro" id="IPR016186">
    <property type="entry name" value="C-type_lectin-like/link_sf"/>
</dbReference>
<feature type="chain" id="PRO_5014117283" evidence="13">
    <location>
        <begin position="21"/>
        <end position="1473"/>
    </location>
</feature>
<dbReference type="Gene3D" id="3.10.100.10">
    <property type="entry name" value="Mannose-Binding Protein A, subunit A"/>
    <property type="match status" value="8"/>
</dbReference>
<dbReference type="KEGG" id="alim:106513944"/>
<dbReference type="InterPro" id="IPR001304">
    <property type="entry name" value="C-type_lectin-like"/>
</dbReference>
<keyword evidence="10" id="KW-0325">Glycoprotein</keyword>
<evidence type="ECO:0000313" key="16">
    <source>
        <dbReference type="Proteomes" id="UP000192220"/>
    </source>
</evidence>
<keyword evidence="6 12" id="KW-1133">Transmembrane helix</keyword>
<evidence type="ECO:0000256" key="6">
    <source>
        <dbReference type="ARBA" id="ARBA00022989"/>
    </source>
</evidence>
<dbReference type="SMART" id="SM00059">
    <property type="entry name" value="FN2"/>
    <property type="match status" value="1"/>
</dbReference>
<evidence type="ECO:0000256" key="11">
    <source>
        <dbReference type="PROSITE-ProRule" id="PRU00479"/>
    </source>
</evidence>
<dbReference type="CDD" id="cd00062">
    <property type="entry name" value="FN2"/>
    <property type="match status" value="1"/>
</dbReference>
<evidence type="ECO:0000256" key="10">
    <source>
        <dbReference type="ARBA" id="ARBA00023180"/>
    </source>
</evidence>
<proteinExistence type="predicted"/>
<feature type="signal peptide" evidence="13">
    <location>
        <begin position="1"/>
        <end position="20"/>
    </location>
</feature>
<dbReference type="InParanoid" id="A0A2I4ASJ2"/>
<dbReference type="STRING" id="52670.A0A2I4ASJ2"/>
<dbReference type="GO" id="GO:0006897">
    <property type="term" value="P:endocytosis"/>
    <property type="evidence" value="ECO:0007669"/>
    <property type="project" value="UniProtKB-KW"/>
</dbReference>
<dbReference type="Proteomes" id="UP000192220">
    <property type="component" value="Unplaced"/>
</dbReference>
<name>A0A2I4ASJ2_AUSLI</name>
<feature type="disulfide bond" evidence="11">
    <location>
        <begin position="192"/>
        <end position="219"/>
    </location>
</feature>
<dbReference type="PRINTS" id="PR00013">
    <property type="entry name" value="FNTYPEII"/>
</dbReference>
<evidence type="ECO:0000256" key="8">
    <source>
        <dbReference type="ARBA" id="ARBA00023157"/>
    </source>
</evidence>
<feature type="disulfide bond" evidence="11">
    <location>
        <begin position="178"/>
        <end position="204"/>
    </location>
</feature>
<dbReference type="InterPro" id="IPR018378">
    <property type="entry name" value="C-type_lectin_CS"/>
</dbReference>
<feature type="domain" description="Fibronectin type-II" evidence="15">
    <location>
        <begin position="173"/>
        <end position="221"/>
    </location>
</feature>
<keyword evidence="8 11" id="KW-1015">Disulfide bond</keyword>
<evidence type="ECO:0000256" key="9">
    <source>
        <dbReference type="ARBA" id="ARBA00023170"/>
    </source>
</evidence>
<evidence type="ECO:0000256" key="1">
    <source>
        <dbReference type="ARBA" id="ARBA00004167"/>
    </source>
</evidence>
<evidence type="ECO:0000256" key="12">
    <source>
        <dbReference type="SAM" id="Phobius"/>
    </source>
</evidence>
<keyword evidence="5" id="KW-0677">Repeat</keyword>
<feature type="domain" description="C-type lectin" evidence="14">
    <location>
        <begin position="1263"/>
        <end position="1386"/>
    </location>
</feature>
<keyword evidence="7 12" id="KW-0472">Membrane</keyword>
<accession>A0A2I4ASJ2</accession>
<dbReference type="PROSITE" id="PS51092">
    <property type="entry name" value="FN2_2"/>
    <property type="match status" value="1"/>
</dbReference>
<dbReference type="InterPro" id="IPR013806">
    <property type="entry name" value="Kringle-like"/>
</dbReference>
<dbReference type="Pfam" id="PF00059">
    <property type="entry name" value="Lectin_C"/>
    <property type="match status" value="8"/>
</dbReference>
<dbReference type="PANTHER" id="PTHR22803">
    <property type="entry name" value="MANNOSE, PHOSPHOLIPASE, LECTIN RECEPTOR RELATED"/>
    <property type="match status" value="1"/>
</dbReference>
<reference evidence="17" key="1">
    <citation type="submission" date="2025-08" db="UniProtKB">
        <authorList>
            <consortium name="RefSeq"/>
        </authorList>
    </citation>
    <scope>IDENTIFICATION</scope>
    <source>
        <strain evidence="17">Quisiro</strain>
    </source>
</reference>
<dbReference type="PROSITE" id="PS50041">
    <property type="entry name" value="C_TYPE_LECTIN_2"/>
    <property type="match status" value="8"/>
</dbReference>
<feature type="domain" description="C-type lectin" evidence="14">
    <location>
        <begin position="827"/>
        <end position="943"/>
    </location>
</feature>
<dbReference type="InterPro" id="IPR036943">
    <property type="entry name" value="FN_type2_sf"/>
</dbReference>
<dbReference type="SUPFAM" id="SSF50370">
    <property type="entry name" value="Ricin B-like lectins"/>
    <property type="match status" value="1"/>
</dbReference>
<feature type="domain" description="C-type lectin" evidence="14">
    <location>
        <begin position="239"/>
        <end position="353"/>
    </location>
</feature>
<keyword evidence="4 13" id="KW-0732">Signal</keyword>
<dbReference type="PROSITE" id="PS50231">
    <property type="entry name" value="RICIN_B_LECTIN"/>
    <property type="match status" value="1"/>
</dbReference>
<evidence type="ECO:0000256" key="13">
    <source>
        <dbReference type="SAM" id="SignalP"/>
    </source>
</evidence>
<evidence type="ECO:0000256" key="5">
    <source>
        <dbReference type="ARBA" id="ARBA00022737"/>
    </source>
</evidence>
<keyword evidence="16" id="KW-1185">Reference proteome</keyword>
<dbReference type="GO" id="GO:0016020">
    <property type="term" value="C:membrane"/>
    <property type="evidence" value="ECO:0007669"/>
    <property type="project" value="UniProtKB-SubCell"/>
</dbReference>
<dbReference type="Gene3D" id="2.80.10.50">
    <property type="match status" value="1"/>
</dbReference>